<keyword evidence="2" id="KW-0479">Metal-binding</keyword>
<dbReference type="Proteomes" id="UP000011761">
    <property type="component" value="Unassembled WGS sequence"/>
</dbReference>
<sequence>MPPTTRIPSLDIPHSSHTVQVSIIDTTTRVSGIPAAAFTNPSIPGYDVVKDGISYSFLIKHKGSAGQSKHDTLLFDLGTRKDIWNSPKTVIDQAAAFGFQMTVEKNVFDILQDCGSDPAEVGAIIWSHYHVDHTGDPSTFPASTDLIVGPGFKKRLVPAWPTREDSQVDEKAWAGRELREIDFDAEGKGLMVGKYKAMDFYGDGSLYLIDSPGHAIGHMCALARTSAEPPEFILMGGDVAHHGCEFRPTEYLPLPDNIVPNPMTPPFARTAGAHAVCPGAIFAAVHPKKSTTEPFVQATGFIHDDAAEACKSVEKLLPFDAQENIFSVIAHDKSLLDVVDFYPRPANEWKAKGWKEESRWRFLRDFDTGSEEHRPQ</sequence>
<dbReference type="GO" id="GO:0046872">
    <property type="term" value="F:metal ion binding"/>
    <property type="evidence" value="ECO:0007669"/>
    <property type="project" value="UniProtKB-KW"/>
</dbReference>
<dbReference type="Gene3D" id="3.60.15.10">
    <property type="entry name" value="Ribonuclease Z/Hydroxyacylglutathione hydrolase-like"/>
    <property type="match status" value="1"/>
</dbReference>
<comment type="similarity">
    <text evidence="1">Belongs to the metallo-beta-lactamase superfamily.</text>
</comment>
<keyword evidence="4" id="KW-0862">Zinc</keyword>
<proteinExistence type="inferred from homology"/>
<dbReference type="eggNOG" id="ENOG502S1A6">
    <property type="taxonomic scope" value="Eukaryota"/>
</dbReference>
<keyword evidence="3" id="KW-0378">Hydrolase</keyword>
<dbReference type="KEGG" id="bcom:BAUCODRAFT_565746"/>
<dbReference type="InterPro" id="IPR051013">
    <property type="entry name" value="MBL_superfamily_lactonases"/>
</dbReference>
<dbReference type="PANTHER" id="PTHR42978:SF5">
    <property type="entry name" value="METALLO-BETA-LACTAMASE DOMAIN-CONTAINING PROTEIN"/>
    <property type="match status" value="1"/>
</dbReference>
<dbReference type="OMA" id="NIFPVMA"/>
<keyword evidence="6" id="KW-1185">Reference proteome</keyword>
<gene>
    <name evidence="5" type="ORF">BAUCODRAFT_565746</name>
</gene>
<organism evidence="5 6">
    <name type="scientific">Baudoinia panamericana (strain UAMH 10762)</name>
    <name type="common">Angels' share fungus</name>
    <name type="synonym">Baudoinia compniacensis (strain UAMH 10762)</name>
    <dbReference type="NCBI Taxonomy" id="717646"/>
    <lineage>
        <taxon>Eukaryota</taxon>
        <taxon>Fungi</taxon>
        <taxon>Dikarya</taxon>
        <taxon>Ascomycota</taxon>
        <taxon>Pezizomycotina</taxon>
        <taxon>Dothideomycetes</taxon>
        <taxon>Dothideomycetidae</taxon>
        <taxon>Mycosphaerellales</taxon>
        <taxon>Teratosphaeriaceae</taxon>
        <taxon>Baudoinia</taxon>
    </lineage>
</organism>
<dbReference type="PANTHER" id="PTHR42978">
    <property type="entry name" value="QUORUM-QUENCHING LACTONASE YTNP-RELATED-RELATED"/>
    <property type="match status" value="1"/>
</dbReference>
<dbReference type="SUPFAM" id="SSF56281">
    <property type="entry name" value="Metallo-hydrolase/oxidoreductase"/>
    <property type="match status" value="1"/>
</dbReference>
<dbReference type="GO" id="GO:0016787">
    <property type="term" value="F:hydrolase activity"/>
    <property type="evidence" value="ECO:0007669"/>
    <property type="project" value="UniProtKB-KW"/>
</dbReference>
<dbReference type="GeneID" id="19115549"/>
<protein>
    <recommendedName>
        <fullName evidence="7">Metallo-beta-lactamase domain-containing protein</fullName>
    </recommendedName>
</protein>
<evidence type="ECO:0000313" key="5">
    <source>
        <dbReference type="EMBL" id="EMC94885.1"/>
    </source>
</evidence>
<evidence type="ECO:0008006" key="7">
    <source>
        <dbReference type="Google" id="ProtNLM"/>
    </source>
</evidence>
<dbReference type="RefSeq" id="XP_007678538.1">
    <property type="nucleotide sequence ID" value="XM_007680348.1"/>
</dbReference>
<reference evidence="5 6" key="1">
    <citation type="journal article" date="2012" name="PLoS Pathog.">
        <title>Diverse lifestyles and strategies of plant pathogenesis encoded in the genomes of eighteen Dothideomycetes fungi.</title>
        <authorList>
            <person name="Ohm R.A."/>
            <person name="Feau N."/>
            <person name="Henrissat B."/>
            <person name="Schoch C.L."/>
            <person name="Horwitz B.A."/>
            <person name="Barry K.W."/>
            <person name="Condon B.J."/>
            <person name="Copeland A.C."/>
            <person name="Dhillon B."/>
            <person name="Glaser F."/>
            <person name="Hesse C.N."/>
            <person name="Kosti I."/>
            <person name="LaButti K."/>
            <person name="Lindquist E.A."/>
            <person name="Lucas S."/>
            <person name="Salamov A.A."/>
            <person name="Bradshaw R.E."/>
            <person name="Ciuffetti L."/>
            <person name="Hamelin R.C."/>
            <person name="Kema G.H.J."/>
            <person name="Lawrence C."/>
            <person name="Scott J.A."/>
            <person name="Spatafora J.W."/>
            <person name="Turgeon B.G."/>
            <person name="de Wit P.J.G.M."/>
            <person name="Zhong S."/>
            <person name="Goodwin S.B."/>
            <person name="Grigoriev I.V."/>
        </authorList>
    </citation>
    <scope>NUCLEOTIDE SEQUENCE [LARGE SCALE GENOMIC DNA]</scope>
    <source>
        <strain evidence="5 6">UAMH 10762</strain>
    </source>
</reference>
<evidence type="ECO:0000256" key="2">
    <source>
        <dbReference type="ARBA" id="ARBA00022723"/>
    </source>
</evidence>
<dbReference type="CDD" id="cd07730">
    <property type="entry name" value="metallo-hydrolase-like_MBL-fold"/>
    <property type="match status" value="1"/>
</dbReference>
<dbReference type="AlphaFoldDB" id="M2N7V2"/>
<dbReference type="InterPro" id="IPR036866">
    <property type="entry name" value="RibonucZ/Hydroxyglut_hydro"/>
</dbReference>
<dbReference type="OrthoDB" id="10250730at2759"/>
<name>M2N7V2_BAUPA</name>
<evidence type="ECO:0000313" key="6">
    <source>
        <dbReference type="Proteomes" id="UP000011761"/>
    </source>
</evidence>
<evidence type="ECO:0000256" key="4">
    <source>
        <dbReference type="ARBA" id="ARBA00022833"/>
    </source>
</evidence>
<dbReference type="HOGENOM" id="CLU_030571_1_0_1"/>
<evidence type="ECO:0000256" key="1">
    <source>
        <dbReference type="ARBA" id="ARBA00007749"/>
    </source>
</evidence>
<dbReference type="EMBL" id="KB445558">
    <property type="protein sequence ID" value="EMC94885.1"/>
    <property type="molecule type" value="Genomic_DNA"/>
</dbReference>
<accession>M2N7V2</accession>
<evidence type="ECO:0000256" key="3">
    <source>
        <dbReference type="ARBA" id="ARBA00022801"/>
    </source>
</evidence>